<evidence type="ECO:0000256" key="1">
    <source>
        <dbReference type="ARBA" id="ARBA00006739"/>
    </source>
</evidence>
<comment type="caution">
    <text evidence="6">The sequence shown here is derived from an EMBL/GenBank/DDBJ whole genome shotgun (WGS) entry which is preliminary data.</text>
</comment>
<gene>
    <name evidence="6" type="ORF">IAB73_10750</name>
</gene>
<keyword evidence="4" id="KW-1133">Transmembrane helix</keyword>
<dbReference type="Gene3D" id="3.90.550.10">
    <property type="entry name" value="Spore Coat Polysaccharide Biosynthesis Protein SpsA, Chain A"/>
    <property type="match status" value="1"/>
</dbReference>
<dbReference type="InterPro" id="IPR001173">
    <property type="entry name" value="Glyco_trans_2-like"/>
</dbReference>
<dbReference type="CDD" id="cd06423">
    <property type="entry name" value="CESA_like"/>
    <property type="match status" value="1"/>
</dbReference>
<dbReference type="SUPFAM" id="SSF53448">
    <property type="entry name" value="Nucleotide-diphospho-sugar transferases"/>
    <property type="match status" value="1"/>
</dbReference>
<keyword evidence="4" id="KW-0812">Transmembrane</keyword>
<reference evidence="6" key="1">
    <citation type="submission" date="2020-10" db="EMBL/GenBank/DDBJ databases">
        <authorList>
            <person name="Gilroy R."/>
        </authorList>
    </citation>
    <scope>NUCLEOTIDE SEQUENCE</scope>
    <source>
        <strain evidence="6">ChiSxjej2B14-6234</strain>
    </source>
</reference>
<keyword evidence="3" id="KW-0808">Transferase</keyword>
<evidence type="ECO:0000313" key="7">
    <source>
        <dbReference type="Proteomes" id="UP000886887"/>
    </source>
</evidence>
<dbReference type="InterPro" id="IPR029044">
    <property type="entry name" value="Nucleotide-diphossugar_trans"/>
</dbReference>
<accession>A0A9D0ZBC4</accession>
<name>A0A9D0ZBC4_9FIRM</name>
<proteinExistence type="inferred from homology"/>
<dbReference type="AlphaFoldDB" id="A0A9D0ZBC4"/>
<sequence length="252" mass="27326">MKRCVFAFSVVAAFVWLALSCALAIPWIRDVSAALPWSYTVWVVMSIALLPGYLMGAMFLSNLLHARPARLPSVRPAPVSVLICARNEEASVYRTIRSVVGQRYDGPITILCVDNGSTDRTRAEIERAASELGRQDRTILLLTCRRPGKAHALNEALAHVGTEHFLTVDADTELEARALATLLARIQSDGAACVAGNLLAAEPKTWVGKMQIYDYLLSIAAVKRYQGSYGATLVAQGAFSAYETSAVRRIGG</sequence>
<dbReference type="EMBL" id="DVFJ01000037">
    <property type="protein sequence ID" value="HIQ72671.1"/>
    <property type="molecule type" value="Genomic_DNA"/>
</dbReference>
<reference evidence="6" key="2">
    <citation type="journal article" date="2021" name="PeerJ">
        <title>Extensive microbial diversity within the chicken gut microbiome revealed by metagenomics and culture.</title>
        <authorList>
            <person name="Gilroy R."/>
            <person name="Ravi A."/>
            <person name="Getino M."/>
            <person name="Pursley I."/>
            <person name="Horton D.L."/>
            <person name="Alikhan N.F."/>
            <person name="Baker D."/>
            <person name="Gharbi K."/>
            <person name="Hall N."/>
            <person name="Watson M."/>
            <person name="Adriaenssens E.M."/>
            <person name="Foster-Nyarko E."/>
            <person name="Jarju S."/>
            <person name="Secka A."/>
            <person name="Antonio M."/>
            <person name="Oren A."/>
            <person name="Chaudhuri R.R."/>
            <person name="La Ragione R."/>
            <person name="Hildebrand F."/>
            <person name="Pallen M.J."/>
        </authorList>
    </citation>
    <scope>NUCLEOTIDE SEQUENCE</scope>
    <source>
        <strain evidence="6">ChiSxjej2B14-6234</strain>
    </source>
</reference>
<dbReference type="Proteomes" id="UP000886887">
    <property type="component" value="Unassembled WGS sequence"/>
</dbReference>
<feature type="transmembrane region" description="Helical" evidence="4">
    <location>
        <begin position="40"/>
        <end position="60"/>
    </location>
</feature>
<keyword evidence="2" id="KW-0328">Glycosyltransferase</keyword>
<comment type="similarity">
    <text evidence="1">Belongs to the glycosyltransferase 2 family.</text>
</comment>
<dbReference type="Pfam" id="PF00535">
    <property type="entry name" value="Glycos_transf_2"/>
    <property type="match status" value="1"/>
</dbReference>
<evidence type="ECO:0000313" key="6">
    <source>
        <dbReference type="EMBL" id="HIQ72671.1"/>
    </source>
</evidence>
<dbReference type="GO" id="GO:0016757">
    <property type="term" value="F:glycosyltransferase activity"/>
    <property type="evidence" value="ECO:0007669"/>
    <property type="project" value="UniProtKB-KW"/>
</dbReference>
<dbReference type="PROSITE" id="PS51257">
    <property type="entry name" value="PROKAR_LIPOPROTEIN"/>
    <property type="match status" value="1"/>
</dbReference>
<feature type="domain" description="Glycosyltransferase 2-like" evidence="5">
    <location>
        <begin position="80"/>
        <end position="250"/>
    </location>
</feature>
<keyword evidence="4" id="KW-0472">Membrane</keyword>
<dbReference type="PANTHER" id="PTHR43630">
    <property type="entry name" value="POLY-BETA-1,6-N-ACETYL-D-GLUCOSAMINE SYNTHASE"/>
    <property type="match status" value="1"/>
</dbReference>
<dbReference type="PANTHER" id="PTHR43630:SF1">
    <property type="entry name" value="POLY-BETA-1,6-N-ACETYL-D-GLUCOSAMINE SYNTHASE"/>
    <property type="match status" value="1"/>
</dbReference>
<evidence type="ECO:0000256" key="2">
    <source>
        <dbReference type="ARBA" id="ARBA00022676"/>
    </source>
</evidence>
<evidence type="ECO:0000259" key="5">
    <source>
        <dbReference type="Pfam" id="PF00535"/>
    </source>
</evidence>
<protein>
    <submittedName>
        <fullName evidence="6">Glycosyltransferase family 2 protein</fullName>
    </submittedName>
</protein>
<evidence type="ECO:0000256" key="4">
    <source>
        <dbReference type="SAM" id="Phobius"/>
    </source>
</evidence>
<organism evidence="6 7">
    <name type="scientific">Candidatus Onthenecus intestinigallinarum</name>
    <dbReference type="NCBI Taxonomy" id="2840875"/>
    <lineage>
        <taxon>Bacteria</taxon>
        <taxon>Bacillati</taxon>
        <taxon>Bacillota</taxon>
        <taxon>Clostridia</taxon>
        <taxon>Eubacteriales</taxon>
        <taxon>Candidatus Onthenecus</taxon>
    </lineage>
</organism>
<evidence type="ECO:0000256" key="3">
    <source>
        <dbReference type="ARBA" id="ARBA00022679"/>
    </source>
</evidence>